<dbReference type="EMBL" id="JACHMB010000001">
    <property type="protein sequence ID" value="MBB5781933.1"/>
    <property type="molecule type" value="Genomic_DNA"/>
</dbReference>
<dbReference type="AlphaFoldDB" id="A0A7W9LFM9"/>
<evidence type="ECO:0000256" key="1">
    <source>
        <dbReference type="ARBA" id="ARBA00006817"/>
    </source>
</evidence>
<protein>
    <submittedName>
        <fullName evidence="3">Uncharacterized protein YndB with AHSA1/START domain</fullName>
    </submittedName>
</protein>
<dbReference type="InterPro" id="IPR023393">
    <property type="entry name" value="START-like_dom_sf"/>
</dbReference>
<comment type="similarity">
    <text evidence="1">Belongs to the AHA1 family.</text>
</comment>
<evidence type="ECO:0000313" key="3">
    <source>
        <dbReference type="EMBL" id="MBB5781933.1"/>
    </source>
</evidence>
<dbReference type="Gene3D" id="3.30.530.20">
    <property type="match status" value="1"/>
</dbReference>
<evidence type="ECO:0000313" key="4">
    <source>
        <dbReference type="Proteomes" id="UP000579153"/>
    </source>
</evidence>
<evidence type="ECO:0000259" key="2">
    <source>
        <dbReference type="Pfam" id="PF08327"/>
    </source>
</evidence>
<keyword evidence="4" id="KW-1185">Reference proteome</keyword>
<name>A0A7W9LFM9_9ACTN</name>
<gene>
    <name evidence="3" type="ORF">HD596_008689</name>
</gene>
<dbReference type="RefSeq" id="WP_185075141.1">
    <property type="nucleotide sequence ID" value="NZ_JACHMB010000001.1"/>
</dbReference>
<feature type="domain" description="Activator of Hsp90 ATPase homologue 1/2-like C-terminal" evidence="2">
    <location>
        <begin position="29"/>
        <end position="120"/>
    </location>
</feature>
<dbReference type="InterPro" id="IPR013538">
    <property type="entry name" value="ASHA1/2-like_C"/>
</dbReference>
<accession>A0A7W9LFM9</accession>
<dbReference type="Pfam" id="PF08327">
    <property type="entry name" value="AHSA1"/>
    <property type="match status" value="1"/>
</dbReference>
<proteinExistence type="inferred from homology"/>
<dbReference type="SUPFAM" id="SSF55961">
    <property type="entry name" value="Bet v1-like"/>
    <property type="match status" value="1"/>
</dbReference>
<sequence length="206" mass="22191">MDIVDELLKAQRELKDGDVKTVVLRRHFDAEVEDVWDACTDAGRLSRWFLPVSGDLRLGGTYQLQGNAGGEILRCEPPNLLKVSWLFGENPGFSEVEVHLSAQDGGTLFELRHSAEVPPEFWGRFGPGATGVGWDLALLGLALHLSTGGDTGVDEATFHETSEGRRYILGSSRAWGEAHLAAGGPPDEVAASVAATTAFYAPEQES</sequence>
<dbReference type="CDD" id="cd08899">
    <property type="entry name" value="SRPBCC_CalC_Aha1-like_6"/>
    <property type="match status" value="1"/>
</dbReference>
<organism evidence="3 4">
    <name type="scientific">Nonomuraea jabiensis</name>
    <dbReference type="NCBI Taxonomy" id="882448"/>
    <lineage>
        <taxon>Bacteria</taxon>
        <taxon>Bacillati</taxon>
        <taxon>Actinomycetota</taxon>
        <taxon>Actinomycetes</taxon>
        <taxon>Streptosporangiales</taxon>
        <taxon>Streptosporangiaceae</taxon>
        <taxon>Nonomuraea</taxon>
    </lineage>
</organism>
<comment type="caution">
    <text evidence="3">The sequence shown here is derived from an EMBL/GenBank/DDBJ whole genome shotgun (WGS) entry which is preliminary data.</text>
</comment>
<dbReference type="Proteomes" id="UP000579153">
    <property type="component" value="Unassembled WGS sequence"/>
</dbReference>
<reference evidence="3 4" key="1">
    <citation type="submission" date="2020-08" db="EMBL/GenBank/DDBJ databases">
        <title>Sequencing the genomes of 1000 actinobacteria strains.</title>
        <authorList>
            <person name="Klenk H.-P."/>
        </authorList>
    </citation>
    <scope>NUCLEOTIDE SEQUENCE [LARGE SCALE GENOMIC DNA]</scope>
    <source>
        <strain evidence="3 4">DSM 45507</strain>
    </source>
</reference>